<proteinExistence type="inferred from homology"/>
<keyword evidence="3" id="KW-0809">Transit peptide</keyword>
<feature type="region of interest" description="Disordered" evidence="4">
    <location>
        <begin position="1"/>
        <end position="82"/>
    </location>
</feature>
<feature type="region of interest" description="Disordered" evidence="4">
    <location>
        <begin position="169"/>
        <end position="226"/>
    </location>
</feature>
<evidence type="ECO:0000256" key="4">
    <source>
        <dbReference type="SAM" id="MobiDB-lite"/>
    </source>
</evidence>
<organism evidence="5 6">
    <name type="scientific">Gonium pectorale</name>
    <name type="common">Green alga</name>
    <dbReference type="NCBI Taxonomy" id="33097"/>
    <lineage>
        <taxon>Eukaryota</taxon>
        <taxon>Viridiplantae</taxon>
        <taxon>Chlorophyta</taxon>
        <taxon>core chlorophytes</taxon>
        <taxon>Chlorophyceae</taxon>
        <taxon>CS clade</taxon>
        <taxon>Chlamydomonadales</taxon>
        <taxon>Volvocaceae</taxon>
        <taxon>Gonium</taxon>
    </lineage>
</organism>
<dbReference type="Proteomes" id="UP000075714">
    <property type="component" value="Unassembled WGS sequence"/>
</dbReference>
<comment type="caution">
    <text evidence="5">The sequence shown here is derived from an EMBL/GenBank/DDBJ whole genome shotgun (WGS) entry which is preliminary data.</text>
</comment>
<dbReference type="Gene3D" id="1.25.70.10">
    <property type="entry name" value="Transcription termination factor 3, mitochondrial"/>
    <property type="match status" value="1"/>
</dbReference>
<name>A0A150H2M2_GONPE</name>
<evidence type="ECO:0000256" key="3">
    <source>
        <dbReference type="ARBA" id="ARBA00022946"/>
    </source>
</evidence>
<dbReference type="GO" id="GO:0003676">
    <property type="term" value="F:nucleic acid binding"/>
    <property type="evidence" value="ECO:0007669"/>
    <property type="project" value="InterPro"/>
</dbReference>
<evidence type="ECO:0000313" key="5">
    <source>
        <dbReference type="EMBL" id="KXZ56427.1"/>
    </source>
</evidence>
<gene>
    <name evidence="5" type="ORF">GPECTOR_1g380</name>
</gene>
<feature type="compositionally biased region" description="Polar residues" evidence="4">
    <location>
        <begin position="11"/>
        <end position="26"/>
    </location>
</feature>
<reference evidence="6" key="1">
    <citation type="journal article" date="2016" name="Nat. Commun.">
        <title>The Gonium pectorale genome demonstrates co-option of cell cycle regulation during the evolution of multicellularity.</title>
        <authorList>
            <person name="Hanschen E.R."/>
            <person name="Marriage T.N."/>
            <person name="Ferris P.J."/>
            <person name="Hamaji T."/>
            <person name="Toyoda A."/>
            <person name="Fujiyama A."/>
            <person name="Neme R."/>
            <person name="Noguchi H."/>
            <person name="Minakuchi Y."/>
            <person name="Suzuki M."/>
            <person name="Kawai-Toyooka H."/>
            <person name="Smith D.R."/>
            <person name="Sparks H."/>
            <person name="Anderson J."/>
            <person name="Bakaric R."/>
            <person name="Luria V."/>
            <person name="Karger A."/>
            <person name="Kirschner M.W."/>
            <person name="Durand P.M."/>
            <person name="Michod R.E."/>
            <person name="Nozaki H."/>
            <person name="Olson B.J."/>
        </authorList>
    </citation>
    <scope>NUCLEOTIDE SEQUENCE [LARGE SCALE GENOMIC DNA]</scope>
    <source>
        <strain evidence="6">NIES-2863</strain>
    </source>
</reference>
<feature type="compositionally biased region" description="Low complexity" evidence="4">
    <location>
        <begin position="47"/>
        <end position="76"/>
    </location>
</feature>
<keyword evidence="6" id="KW-1185">Reference proteome</keyword>
<dbReference type="InterPro" id="IPR038538">
    <property type="entry name" value="MTERF_sf"/>
</dbReference>
<dbReference type="OrthoDB" id="549005at2759"/>
<evidence type="ECO:0000256" key="2">
    <source>
        <dbReference type="ARBA" id="ARBA00022472"/>
    </source>
</evidence>
<dbReference type="Pfam" id="PF02536">
    <property type="entry name" value="mTERF"/>
    <property type="match status" value="1"/>
</dbReference>
<feature type="region of interest" description="Disordered" evidence="4">
    <location>
        <begin position="421"/>
        <end position="441"/>
    </location>
</feature>
<sequence length="584" mass="61110">MQQPARVLRPRTSSDTKAVSQPTAGPSSALARPSLPLRQQPAEQPTSPATAVAAAAAPASPASSGAGAPAASGRPADTSDTGPAVTATEAIALIARQPAFLEVPLQRLCGRCYELAELLEVTPYQACLCLSRMTPEELDLTLQAQPQAIQSAFARLAAAMATLEQQRQQQGLGFQDAAPASVEGEGADRGDDWPDGSPEVEGLPLPSPLAVPPPRPRFPAATHRSETTRRMVLQCPRLLMLRAGAVRASALHLRSLLGVTYNALRSLLARNPRLLLLPPEQRVATLDALVRELRLRDPQVAARLVAQQPAMLHWTPAALRGKLEEMGSALGLAPDGVARLCRNQPILLAMSSDHLAAKLARLQQLLGLPGAEEARQVVLRQPGTLSMSSDAVERKLGQLGELFGGQGAYSGKRVRLMVPRGRAKRGAGRRPSAGQAGGGAGEATGLAVARQLATAEPTLLTMNMSALPQRLAGLEEALEAAGPAEVRAAVMACPTLLVLQRQALLYRLRELAWGLDAPPAALRALVRARPDVLFAGLAGLRAACARAEAAGAGQGLSGRRRVAAVLEHLAQDGGDCLAQGSETS</sequence>
<feature type="compositionally biased region" description="Pro residues" evidence="4">
    <location>
        <begin position="205"/>
        <end position="217"/>
    </location>
</feature>
<dbReference type="GO" id="GO:0006353">
    <property type="term" value="P:DNA-templated transcription termination"/>
    <property type="evidence" value="ECO:0007669"/>
    <property type="project" value="UniProtKB-KW"/>
</dbReference>
<dbReference type="EMBL" id="LSYV01000002">
    <property type="protein sequence ID" value="KXZ56427.1"/>
    <property type="molecule type" value="Genomic_DNA"/>
</dbReference>
<dbReference type="InterPro" id="IPR003690">
    <property type="entry name" value="MTERF"/>
</dbReference>
<keyword evidence="2" id="KW-0805">Transcription regulation</keyword>
<comment type="similarity">
    <text evidence="1">Belongs to the mTERF family.</text>
</comment>
<keyword evidence="2" id="KW-0804">Transcription</keyword>
<protein>
    <submittedName>
        <fullName evidence="5">Uncharacterized protein</fullName>
    </submittedName>
</protein>
<evidence type="ECO:0000256" key="1">
    <source>
        <dbReference type="ARBA" id="ARBA00007692"/>
    </source>
</evidence>
<keyword evidence="2" id="KW-0806">Transcription termination</keyword>
<dbReference type="AlphaFoldDB" id="A0A150H2M2"/>
<evidence type="ECO:0000313" key="6">
    <source>
        <dbReference type="Proteomes" id="UP000075714"/>
    </source>
</evidence>
<accession>A0A150H2M2</accession>